<evidence type="ECO:0000313" key="1">
    <source>
        <dbReference type="EMBL" id="DAD93229.1"/>
    </source>
</evidence>
<protein>
    <submittedName>
        <fullName evidence="1">Uncharacterized protein</fullName>
    </submittedName>
</protein>
<name>A0A8S5NEH6_9CAUD</name>
<accession>A0A8S5NEH6</accession>
<dbReference type="EMBL" id="BK015155">
    <property type="protein sequence ID" value="DAD93229.1"/>
    <property type="molecule type" value="Genomic_DNA"/>
</dbReference>
<proteinExistence type="predicted"/>
<sequence length="62" mass="7436">MISLKIKNVHYVQFSIIKCYFYTKNEIYRRGYTSYSDSFIHLYCIKHSKPELYCCTRGNIGP</sequence>
<organism evidence="1">
    <name type="scientific">Podoviridae sp. ctUSJ1</name>
    <dbReference type="NCBI Taxonomy" id="2826558"/>
    <lineage>
        <taxon>Viruses</taxon>
        <taxon>Duplodnaviria</taxon>
        <taxon>Heunggongvirae</taxon>
        <taxon>Uroviricota</taxon>
        <taxon>Caudoviricetes</taxon>
    </lineage>
</organism>
<reference evidence="1" key="1">
    <citation type="journal article" date="2021" name="Proc. Natl. Acad. Sci. U.S.A.">
        <title>A Catalog of Tens of Thousands of Viruses from Human Metagenomes Reveals Hidden Associations with Chronic Diseases.</title>
        <authorList>
            <person name="Tisza M.J."/>
            <person name="Buck C.B."/>
        </authorList>
    </citation>
    <scope>NUCLEOTIDE SEQUENCE</scope>
    <source>
        <strain evidence="1">CtUSJ1</strain>
    </source>
</reference>